<comment type="caution">
    <text evidence="5">The sequence shown here is derived from an EMBL/GenBank/DDBJ whole genome shotgun (WGS) entry which is preliminary data.</text>
</comment>
<feature type="region of interest" description="Disordered" evidence="2">
    <location>
        <begin position="202"/>
        <end position="262"/>
    </location>
</feature>
<dbReference type="EMBL" id="JAKFHA010000002">
    <property type="protein sequence ID" value="MCF2526489.1"/>
    <property type="molecule type" value="Genomic_DNA"/>
</dbReference>
<feature type="domain" description="vWA found in TerF C terminus" evidence="4">
    <location>
        <begin position="294"/>
        <end position="509"/>
    </location>
</feature>
<dbReference type="PANTHER" id="PTHR32097">
    <property type="entry name" value="CAMP-BINDING PROTEIN 1-RELATED"/>
    <property type="match status" value="1"/>
</dbReference>
<sequence>MTTTLSAGANVPVHHGQLTFAIRWDAGPQGYGANAVDGSALMVTAAGKVRSDADFVFYNQPHNHNGSVTHMIGEPGAEFIRVQSAGLPEEIERVVIAASVHAGTFGSVPGLTLDVTDASGEVLATYPVEARGTETVMVLGELYRRQGDWKFRAIGQGYDSGLAGLATDYGVSIAEDDAAETAPQAAAPAAAPPVAAPPAFAPPAFAPPATPPGVLPVQPPAPAGGWTPPPYAEDPTMRLPNPAPVTAAAPQAAPAAPAADPDVAGLPPQMGAMVSLRKETVRVTLEKKGISGVRARVAVVLDRSGSMKALYNGGTVGRLIERMAPIAAKLDTDGSLDAWIFADDFSRMPSLRVPDLARWIDGNVFIISKGNQLPPLPGGGSRHPDPYPHVRGGNNEPLVIRDILDFYAAQPGDPVLVIFYSDGGVNRSRQISELLMEASGKPIFWQFVGLGRAEYGILERFDTMPGRVVDNAGFFCVDDFDKVSDAELYDRLLGEFPQWLAAARAHGILR</sequence>
<dbReference type="RefSeq" id="WP_235050572.1">
    <property type="nucleotide sequence ID" value="NZ_JAKFHA010000002.1"/>
</dbReference>
<dbReference type="CDD" id="cd06974">
    <property type="entry name" value="TerD_like"/>
    <property type="match status" value="1"/>
</dbReference>
<evidence type="ECO:0000256" key="2">
    <source>
        <dbReference type="SAM" id="MobiDB-lite"/>
    </source>
</evidence>
<evidence type="ECO:0000313" key="6">
    <source>
        <dbReference type="Proteomes" id="UP001165378"/>
    </source>
</evidence>
<proteinExistence type="inferred from homology"/>
<gene>
    <name evidence="5" type="ORF">LZ495_04540</name>
</gene>
<dbReference type="AlphaFoldDB" id="A0AA41PV91"/>
<evidence type="ECO:0000256" key="1">
    <source>
        <dbReference type="ARBA" id="ARBA00008775"/>
    </source>
</evidence>
<comment type="similarity">
    <text evidence="1">Belongs to the CAPAB/TerDEXZ family.</text>
</comment>
<dbReference type="SUPFAM" id="SSF53300">
    <property type="entry name" value="vWA-like"/>
    <property type="match status" value="1"/>
</dbReference>
<feature type="compositionally biased region" description="Pro residues" evidence="2">
    <location>
        <begin position="202"/>
        <end position="232"/>
    </location>
</feature>
<dbReference type="Proteomes" id="UP001165378">
    <property type="component" value="Unassembled WGS sequence"/>
</dbReference>
<evidence type="ECO:0000313" key="5">
    <source>
        <dbReference type="EMBL" id="MCF2526489.1"/>
    </source>
</evidence>
<dbReference type="Pfam" id="PF02342">
    <property type="entry name" value="TerD"/>
    <property type="match status" value="1"/>
</dbReference>
<dbReference type="InterPro" id="IPR051324">
    <property type="entry name" value="Stress/Tellurium_Resist"/>
</dbReference>
<keyword evidence="6" id="KW-1185">Reference proteome</keyword>
<dbReference type="InterPro" id="IPR003325">
    <property type="entry name" value="TerD"/>
</dbReference>
<feature type="domain" description="TerD" evidence="3">
    <location>
        <begin position="1"/>
        <end position="169"/>
    </location>
</feature>
<evidence type="ECO:0000259" key="3">
    <source>
        <dbReference type="Pfam" id="PF02342"/>
    </source>
</evidence>
<evidence type="ECO:0000259" key="4">
    <source>
        <dbReference type="Pfam" id="PF10138"/>
    </source>
</evidence>
<dbReference type="PANTHER" id="PTHR32097:SF4">
    <property type="entry name" value="GENERAL STRESS PROTEIN 16U"/>
    <property type="match status" value="1"/>
</dbReference>
<dbReference type="InterPro" id="IPR019303">
    <property type="entry name" value="vWA_TerF_C"/>
</dbReference>
<organism evidence="5 6">
    <name type="scientific">Yinghuangia soli</name>
    <dbReference type="NCBI Taxonomy" id="2908204"/>
    <lineage>
        <taxon>Bacteria</taxon>
        <taxon>Bacillati</taxon>
        <taxon>Actinomycetota</taxon>
        <taxon>Actinomycetes</taxon>
        <taxon>Kitasatosporales</taxon>
        <taxon>Streptomycetaceae</taxon>
        <taxon>Yinghuangia</taxon>
    </lineage>
</organism>
<name>A0AA41PV91_9ACTN</name>
<dbReference type="InterPro" id="IPR036465">
    <property type="entry name" value="vWFA_dom_sf"/>
</dbReference>
<dbReference type="Pfam" id="PF10138">
    <property type="entry name" value="vWA-TerF-like"/>
    <property type="match status" value="1"/>
</dbReference>
<accession>A0AA41PV91</accession>
<feature type="compositionally biased region" description="Low complexity" evidence="2">
    <location>
        <begin position="244"/>
        <end position="262"/>
    </location>
</feature>
<reference evidence="5" key="1">
    <citation type="submission" date="2022-01" db="EMBL/GenBank/DDBJ databases">
        <title>Genome-Based Taxonomic Classification of the Phylum Actinobacteria.</title>
        <authorList>
            <person name="Gao Y."/>
        </authorList>
    </citation>
    <scope>NUCLEOTIDE SEQUENCE</scope>
    <source>
        <strain evidence="5">KLBMP 8922</strain>
    </source>
</reference>
<dbReference type="Gene3D" id="2.60.60.30">
    <property type="entry name" value="sav2460 like domains"/>
    <property type="match status" value="1"/>
</dbReference>
<protein>
    <submittedName>
        <fullName evidence="5">VWA domain-containing protein</fullName>
    </submittedName>
</protein>